<organism evidence="7">
    <name type="scientific">Cladocopium goreaui</name>
    <dbReference type="NCBI Taxonomy" id="2562237"/>
    <lineage>
        <taxon>Eukaryota</taxon>
        <taxon>Sar</taxon>
        <taxon>Alveolata</taxon>
        <taxon>Dinophyceae</taxon>
        <taxon>Suessiales</taxon>
        <taxon>Symbiodiniaceae</taxon>
        <taxon>Cladocopium</taxon>
    </lineage>
</organism>
<feature type="transmembrane region" description="Helical" evidence="5">
    <location>
        <begin position="279"/>
        <end position="303"/>
    </location>
</feature>
<reference evidence="8" key="2">
    <citation type="submission" date="2024-04" db="EMBL/GenBank/DDBJ databases">
        <authorList>
            <person name="Chen Y."/>
            <person name="Shah S."/>
            <person name="Dougan E. K."/>
            <person name="Thang M."/>
            <person name="Chan C."/>
        </authorList>
    </citation>
    <scope>NUCLEOTIDE SEQUENCE [LARGE SCALE GENOMIC DNA]</scope>
</reference>
<dbReference type="GO" id="GO:0015179">
    <property type="term" value="F:L-amino acid transmembrane transporter activity"/>
    <property type="evidence" value="ECO:0007669"/>
    <property type="project" value="TreeGrafter"/>
</dbReference>
<proteinExistence type="predicted"/>
<feature type="transmembrane region" description="Helical" evidence="5">
    <location>
        <begin position="324"/>
        <end position="341"/>
    </location>
</feature>
<sequence>MGRYRRLPTMPTRHTDLGPLGAAVLIAKVNWGIGMIAMPFYLHAAGLEAGLLFFVLSMLLAWDAANVMHHLAQRLQETSYVALIFKGLGPRGSVLAVLAVLLAGWGSAVAWLKFIGDNVARFGGLRGALGDGRLDVALLALPLMACAWVEDITLLERFSFLGLVSGQCFVLLIFILAAKHWVELPSYLQSQPFLRLESFPVAMGIAVFCNEGMVVMSSEVSSAMLRPKQFSWAAMLAVTYFTVNYLLLALCGDFLYSYLPGGTVAQEVTLSPAFSVTPMHRVAVLCYVLQLLLTFPSSLFLIFRNTEQFFPSLRTASLRRTWRVALVLSCCGCAAVLPHFGDFLAVFGAVANSVCIYILPHLTLLSQGKMTDHQGPLVDDLGASPPDISRTRRLWSWFVLTFFGGCCGLLAAAVSFCYLVDHIQGSRAKVTEMLDRTGQFPSAVSQTLTDLAFRCIRSNPAERPLFKTLVEELRDLFLVLLTCLGRPTMDKDNELIWVRHDKTLGFVGYNNTREVH</sequence>
<evidence type="ECO:0000256" key="1">
    <source>
        <dbReference type="ARBA" id="ARBA00004141"/>
    </source>
</evidence>
<feature type="transmembrane region" description="Helical" evidence="5">
    <location>
        <begin position="49"/>
        <end position="72"/>
    </location>
</feature>
<comment type="subcellular location">
    <subcellularLocation>
        <location evidence="1">Membrane</location>
        <topology evidence="1">Multi-pass membrane protein</topology>
    </subcellularLocation>
</comment>
<feature type="transmembrane region" description="Helical" evidence="5">
    <location>
        <begin position="230"/>
        <end position="259"/>
    </location>
</feature>
<feature type="transmembrane region" description="Helical" evidence="5">
    <location>
        <begin position="198"/>
        <end position="218"/>
    </location>
</feature>
<accession>A0A9P1C236</accession>
<dbReference type="EMBL" id="CAMXCT010000820">
    <property type="protein sequence ID" value="CAI3983611.1"/>
    <property type="molecule type" value="Genomic_DNA"/>
</dbReference>
<dbReference type="PANTHER" id="PTHR22950">
    <property type="entry name" value="AMINO ACID TRANSPORTER"/>
    <property type="match status" value="1"/>
</dbReference>
<dbReference type="Pfam" id="PF01490">
    <property type="entry name" value="Aa_trans"/>
    <property type="match status" value="1"/>
</dbReference>
<evidence type="ECO:0000313" key="7">
    <source>
        <dbReference type="EMBL" id="CAI3983611.1"/>
    </source>
</evidence>
<keyword evidence="3 5" id="KW-1133">Transmembrane helix</keyword>
<dbReference type="GO" id="GO:0005774">
    <property type="term" value="C:vacuolar membrane"/>
    <property type="evidence" value="ECO:0007669"/>
    <property type="project" value="TreeGrafter"/>
</dbReference>
<keyword evidence="10" id="KW-1185">Reference proteome</keyword>
<dbReference type="Proteomes" id="UP001152797">
    <property type="component" value="Unassembled WGS sequence"/>
</dbReference>
<protein>
    <submittedName>
        <fullName evidence="9">Amino acid transporter AVT1E (AtAvt1E)</fullName>
    </submittedName>
</protein>
<feature type="transmembrane region" description="Helical" evidence="5">
    <location>
        <begin position="394"/>
        <end position="420"/>
    </location>
</feature>
<feature type="transmembrane region" description="Helical" evidence="5">
    <location>
        <begin position="93"/>
        <end position="112"/>
    </location>
</feature>
<reference evidence="7" key="1">
    <citation type="submission" date="2022-10" db="EMBL/GenBank/DDBJ databases">
        <authorList>
            <person name="Chen Y."/>
            <person name="Dougan E. K."/>
            <person name="Chan C."/>
            <person name="Rhodes N."/>
            <person name="Thang M."/>
        </authorList>
    </citation>
    <scope>NUCLEOTIDE SEQUENCE</scope>
</reference>
<evidence type="ECO:0000313" key="9">
    <source>
        <dbReference type="EMBL" id="CAL4770923.1"/>
    </source>
</evidence>
<dbReference type="AlphaFoldDB" id="A0A9P1C236"/>
<evidence type="ECO:0000313" key="10">
    <source>
        <dbReference type="Proteomes" id="UP001152797"/>
    </source>
</evidence>
<dbReference type="EMBL" id="CAMXCT020000820">
    <property type="protein sequence ID" value="CAL1136986.1"/>
    <property type="molecule type" value="Genomic_DNA"/>
</dbReference>
<evidence type="ECO:0000259" key="6">
    <source>
        <dbReference type="Pfam" id="PF01490"/>
    </source>
</evidence>
<evidence type="ECO:0000256" key="3">
    <source>
        <dbReference type="ARBA" id="ARBA00022989"/>
    </source>
</evidence>
<keyword evidence="2 5" id="KW-0812">Transmembrane</keyword>
<keyword evidence="4 5" id="KW-0472">Membrane</keyword>
<gene>
    <name evidence="7" type="ORF">C1SCF055_LOCUS11212</name>
</gene>
<dbReference type="InterPro" id="IPR013057">
    <property type="entry name" value="AA_transpt_TM"/>
</dbReference>
<dbReference type="PANTHER" id="PTHR22950:SF349">
    <property type="entry name" value="AMINO ACID TRANSPORTER TRANSMEMBRANE DOMAIN-CONTAINING PROTEIN"/>
    <property type="match status" value="1"/>
</dbReference>
<evidence type="ECO:0000256" key="2">
    <source>
        <dbReference type="ARBA" id="ARBA00022692"/>
    </source>
</evidence>
<feature type="domain" description="Amino acid transporter transmembrane" evidence="6">
    <location>
        <begin position="22"/>
        <end position="366"/>
    </location>
</feature>
<evidence type="ECO:0000256" key="4">
    <source>
        <dbReference type="ARBA" id="ARBA00023136"/>
    </source>
</evidence>
<evidence type="ECO:0000256" key="5">
    <source>
        <dbReference type="SAM" id="Phobius"/>
    </source>
</evidence>
<dbReference type="EMBL" id="CAMXCT030000820">
    <property type="protein sequence ID" value="CAL4770923.1"/>
    <property type="molecule type" value="Genomic_DNA"/>
</dbReference>
<feature type="transmembrane region" description="Helical" evidence="5">
    <location>
        <begin position="158"/>
        <end position="178"/>
    </location>
</feature>
<dbReference type="OrthoDB" id="40134at2759"/>
<feature type="non-terminal residue" evidence="7">
    <location>
        <position position="1"/>
    </location>
</feature>
<name>A0A9P1C236_9DINO</name>
<comment type="caution">
    <text evidence="7">The sequence shown here is derived from an EMBL/GenBank/DDBJ whole genome shotgun (WGS) entry which is preliminary data.</text>
</comment>
<evidence type="ECO:0000313" key="8">
    <source>
        <dbReference type="EMBL" id="CAL1136986.1"/>
    </source>
</evidence>